<evidence type="ECO:0000313" key="10">
    <source>
        <dbReference type="Proteomes" id="UP000034293"/>
    </source>
</evidence>
<evidence type="ECO:0000256" key="5">
    <source>
        <dbReference type="ARBA" id="ARBA00023274"/>
    </source>
</evidence>
<dbReference type="GO" id="GO:0003735">
    <property type="term" value="F:structural constituent of ribosome"/>
    <property type="evidence" value="ECO:0007669"/>
    <property type="project" value="UniProtKB-UniRule"/>
</dbReference>
<dbReference type="InterPro" id="IPR019927">
    <property type="entry name" value="Ribosomal_uL3_bac/org-type"/>
</dbReference>
<dbReference type="SUPFAM" id="SSF50447">
    <property type="entry name" value="Translation proteins"/>
    <property type="match status" value="1"/>
</dbReference>
<keyword evidence="2 7" id="KW-0699">rRNA-binding</keyword>
<dbReference type="PANTHER" id="PTHR11229">
    <property type="entry name" value="50S RIBOSOMAL PROTEIN L3"/>
    <property type="match status" value="1"/>
</dbReference>
<dbReference type="NCBIfam" id="TIGR03625">
    <property type="entry name" value="L3_bact"/>
    <property type="match status" value="1"/>
</dbReference>
<feature type="region of interest" description="Disordered" evidence="8">
    <location>
        <begin position="257"/>
        <end position="284"/>
    </location>
</feature>
<comment type="caution">
    <text evidence="9">The sequence shown here is derived from an EMBL/GenBank/DDBJ whole genome shotgun (WGS) entry which is preliminary data.</text>
</comment>
<dbReference type="Pfam" id="PF00297">
    <property type="entry name" value="Ribosomal_L3"/>
    <property type="match status" value="1"/>
</dbReference>
<evidence type="ECO:0000256" key="8">
    <source>
        <dbReference type="SAM" id="MobiDB-lite"/>
    </source>
</evidence>
<feature type="region of interest" description="Disordered" evidence="8">
    <location>
        <begin position="152"/>
        <end position="178"/>
    </location>
</feature>
<organism evidence="9 10">
    <name type="scientific">Candidatus Woesebacteria bacterium GW2011_GWA1_40_43</name>
    <dbReference type="NCBI Taxonomy" id="1618553"/>
    <lineage>
        <taxon>Bacteria</taxon>
        <taxon>Candidatus Woeseibacteriota</taxon>
    </lineage>
</organism>
<dbReference type="PATRIC" id="fig|1618553.3.peg.275"/>
<proteinExistence type="inferred from homology"/>
<evidence type="ECO:0000256" key="2">
    <source>
        <dbReference type="ARBA" id="ARBA00022730"/>
    </source>
</evidence>
<keyword evidence="3 7" id="KW-0694">RNA-binding</keyword>
<sequence length="284" mass="30698">MAPFRGAFLLFNDPEHWSRGSKTKIMNTILGLKGVCSQTFVEGFRIPVTKVSAGPCVVTQIKKMDKDGYFAVQLGFSSRRAKNTSKSLQGHLKETSKDKKFPRILREVRFDKEPEFKVGDVVNASDIFKRGDVVSVTGVSKGKGFAGVVKKHHFRGGPRTHGQSDRERAPGSIGQTTTPGRVYKGKKMAGRMGGEGVTIKNLHVISINSENGEIEISGQIPGTTGSVITIKKIKSGSLKDLEKETVAQVVEGEAAAVTEEAAEGQDRPTEAPKAEASKAEEVKE</sequence>
<protein>
    <recommendedName>
        <fullName evidence="6 7">Large ribosomal subunit protein uL3</fullName>
    </recommendedName>
</protein>
<evidence type="ECO:0000256" key="7">
    <source>
        <dbReference type="HAMAP-Rule" id="MF_01325"/>
    </source>
</evidence>
<dbReference type="Gene3D" id="3.30.160.810">
    <property type="match status" value="1"/>
</dbReference>
<evidence type="ECO:0000256" key="1">
    <source>
        <dbReference type="ARBA" id="ARBA00006540"/>
    </source>
</evidence>
<reference evidence="9 10" key="1">
    <citation type="journal article" date="2015" name="Nature">
        <title>rRNA introns, odd ribosomes, and small enigmatic genomes across a large radiation of phyla.</title>
        <authorList>
            <person name="Brown C.T."/>
            <person name="Hug L.A."/>
            <person name="Thomas B.C."/>
            <person name="Sharon I."/>
            <person name="Castelle C.J."/>
            <person name="Singh A."/>
            <person name="Wilkins M.J."/>
            <person name="Williams K.H."/>
            <person name="Banfield J.F."/>
        </authorList>
    </citation>
    <scope>NUCLEOTIDE SEQUENCE [LARGE SCALE GENOMIC DNA]</scope>
</reference>
<dbReference type="GO" id="GO:0019843">
    <property type="term" value="F:rRNA binding"/>
    <property type="evidence" value="ECO:0007669"/>
    <property type="project" value="UniProtKB-UniRule"/>
</dbReference>
<accession>A0A0G0SG01</accession>
<dbReference type="InterPro" id="IPR009000">
    <property type="entry name" value="Transl_B-barrel_sf"/>
</dbReference>
<dbReference type="Proteomes" id="UP000034293">
    <property type="component" value="Unassembled WGS sequence"/>
</dbReference>
<dbReference type="HAMAP" id="MF_01325_B">
    <property type="entry name" value="Ribosomal_uL3_B"/>
    <property type="match status" value="1"/>
</dbReference>
<keyword evidence="5 7" id="KW-0687">Ribonucleoprotein</keyword>
<name>A0A0G0SG01_9BACT</name>
<comment type="similarity">
    <text evidence="1 7">Belongs to the universal ribosomal protein uL3 family.</text>
</comment>
<gene>
    <name evidence="7" type="primary">rplC</name>
    <name evidence="9" type="ORF">UU02_C0017G0002</name>
</gene>
<dbReference type="GO" id="GO:0022625">
    <property type="term" value="C:cytosolic large ribosomal subunit"/>
    <property type="evidence" value="ECO:0007669"/>
    <property type="project" value="TreeGrafter"/>
</dbReference>
<dbReference type="PANTHER" id="PTHR11229:SF16">
    <property type="entry name" value="LARGE RIBOSOMAL SUBUNIT PROTEIN UL3C"/>
    <property type="match status" value="1"/>
</dbReference>
<comment type="subunit">
    <text evidence="7">Part of the 50S ribosomal subunit. Forms a cluster with proteins L14 and L19.</text>
</comment>
<feature type="compositionally biased region" description="Basic and acidic residues" evidence="8">
    <location>
        <begin position="264"/>
        <end position="284"/>
    </location>
</feature>
<dbReference type="EMBL" id="LBZA01000017">
    <property type="protein sequence ID" value="KKR63833.1"/>
    <property type="molecule type" value="Genomic_DNA"/>
</dbReference>
<dbReference type="Gene3D" id="2.40.30.10">
    <property type="entry name" value="Translation factors"/>
    <property type="match status" value="1"/>
</dbReference>
<dbReference type="InterPro" id="IPR000597">
    <property type="entry name" value="Ribosomal_uL3"/>
</dbReference>
<dbReference type="AlphaFoldDB" id="A0A0G0SG01"/>
<evidence type="ECO:0000313" key="9">
    <source>
        <dbReference type="EMBL" id="KKR63833.1"/>
    </source>
</evidence>
<evidence type="ECO:0000256" key="4">
    <source>
        <dbReference type="ARBA" id="ARBA00022980"/>
    </source>
</evidence>
<dbReference type="FunFam" id="2.40.30.10:FF:000004">
    <property type="entry name" value="50S ribosomal protein L3"/>
    <property type="match status" value="1"/>
</dbReference>
<evidence type="ECO:0000256" key="3">
    <source>
        <dbReference type="ARBA" id="ARBA00022884"/>
    </source>
</evidence>
<keyword evidence="4 7" id="KW-0689">Ribosomal protein</keyword>
<evidence type="ECO:0000256" key="6">
    <source>
        <dbReference type="ARBA" id="ARBA00035243"/>
    </source>
</evidence>
<dbReference type="GO" id="GO:0006412">
    <property type="term" value="P:translation"/>
    <property type="evidence" value="ECO:0007669"/>
    <property type="project" value="UniProtKB-UniRule"/>
</dbReference>
<comment type="function">
    <text evidence="7">One of the primary rRNA binding proteins, it binds directly near the 3'-end of the 23S rRNA, where it nucleates assembly of the 50S subunit.</text>
</comment>